<proteinExistence type="predicted"/>
<accession>A0A0U4CFV1</accession>
<evidence type="ECO:0000313" key="2">
    <source>
        <dbReference type="Proteomes" id="UP000067689"/>
    </source>
</evidence>
<dbReference type="EMBL" id="CP011502">
    <property type="protein sequence ID" value="ALX04309.1"/>
    <property type="molecule type" value="Genomic_DNA"/>
</dbReference>
<dbReference type="STRING" id="2041.AERYTH_06180"/>
<keyword evidence="2" id="KW-1185">Reference proteome</keyword>
<dbReference type="AlphaFoldDB" id="A0A0U4CFV1"/>
<gene>
    <name evidence="1" type="ORF">AERYTH_06180</name>
</gene>
<organism evidence="1 2">
    <name type="scientific">Aeromicrobium erythreum</name>
    <dbReference type="NCBI Taxonomy" id="2041"/>
    <lineage>
        <taxon>Bacteria</taxon>
        <taxon>Bacillati</taxon>
        <taxon>Actinomycetota</taxon>
        <taxon>Actinomycetes</taxon>
        <taxon>Propionibacteriales</taxon>
        <taxon>Nocardioidaceae</taxon>
        <taxon>Aeromicrobium</taxon>
    </lineage>
</organism>
<dbReference type="Proteomes" id="UP000067689">
    <property type="component" value="Chromosome"/>
</dbReference>
<protein>
    <submittedName>
        <fullName evidence="1">Uncharacterized protein</fullName>
    </submittedName>
</protein>
<reference evidence="1 2" key="1">
    <citation type="journal article" date="1991" name="Int. J. Syst. Bacteriol.">
        <title>Description of the erythromycin-producing bacterium Arthrobacter sp. strain NRRL B-3381 as Aeromicrobium erythreum gen. nov., sp. nov.</title>
        <authorList>
            <person name="Miller E.S."/>
            <person name="Woese C.R."/>
            <person name="Brenner S."/>
        </authorList>
    </citation>
    <scope>NUCLEOTIDE SEQUENCE [LARGE SCALE GENOMIC DNA]</scope>
    <source>
        <strain evidence="1 2">AR18</strain>
    </source>
</reference>
<evidence type="ECO:0000313" key="1">
    <source>
        <dbReference type="EMBL" id="ALX04309.1"/>
    </source>
</evidence>
<dbReference type="KEGG" id="aer:AERYTH_06180"/>
<sequence length="81" mass="9034">MRHASPSVEVNHVADREVLDEACKLGGERDGMGPELMLADGEVIAEVFEPEATGERTVTLFRPELPLETLLWFLVRVDTEL</sequence>
<dbReference type="PATRIC" id="fig|2041.4.peg.1297"/>
<name>A0A0U4CFV1_9ACTN</name>